<keyword evidence="2" id="KW-1185">Reference proteome</keyword>
<reference evidence="1 2" key="1">
    <citation type="submission" date="2023-01" db="EMBL/GenBank/DDBJ databases">
        <title>Complete genome sequence of Roseicyclus marinus strain Dej080120_10.</title>
        <authorList>
            <person name="Ueki S."/>
            <person name="Maruyama F."/>
        </authorList>
    </citation>
    <scope>NUCLEOTIDE SEQUENCE [LARGE SCALE GENOMIC DNA]</scope>
    <source>
        <strain evidence="1 2">Dej080120_10</strain>
    </source>
</reference>
<dbReference type="RefSeq" id="WP_338275381.1">
    <property type="nucleotide sequence ID" value="NZ_AP027266.1"/>
</dbReference>
<gene>
    <name evidence="1" type="ORF">MACH21_11840</name>
</gene>
<evidence type="ECO:0000313" key="1">
    <source>
        <dbReference type="EMBL" id="BDW85007.1"/>
    </source>
</evidence>
<sequence>MTDTPRLSLPLLSPSQAQKHVTVNEALARIDGLTQLTLVSIDVATPPVVPVEGEVYAVPEGALNTWAGQGGKLAIAVNGGWVFVEPRRGWQALVLDRGLPAIHSGADWRLGAMTLGASGAGLSVGLVEFDQPMGGGPSVTTAPVIPARATVFGVTGRVVEAITGGAASWSLGVAGDPGRFGTGLGMGQNSWVNGPAAPVVYWDATALVLTAAGPAFTGGLVRFAVHYTELFLPDPV</sequence>
<dbReference type="Pfam" id="PF10983">
    <property type="entry name" value="DUF2793"/>
    <property type="match status" value="1"/>
</dbReference>
<dbReference type="Proteomes" id="UP001337723">
    <property type="component" value="Chromosome"/>
</dbReference>
<protein>
    <recommendedName>
        <fullName evidence="3">DUF2793 domain-containing protein</fullName>
    </recommendedName>
</protein>
<organism evidence="1 2">
    <name type="scientific">Roseicyclus marinus</name>
    <dbReference type="NCBI Taxonomy" id="2161673"/>
    <lineage>
        <taxon>Bacteria</taxon>
        <taxon>Pseudomonadati</taxon>
        <taxon>Pseudomonadota</taxon>
        <taxon>Alphaproteobacteria</taxon>
        <taxon>Rhodobacterales</taxon>
        <taxon>Roseobacteraceae</taxon>
        <taxon>Roseicyclus</taxon>
    </lineage>
</organism>
<dbReference type="InterPro" id="IPR021251">
    <property type="entry name" value="DUF2793"/>
</dbReference>
<proteinExistence type="predicted"/>
<dbReference type="AlphaFoldDB" id="A0AA48H449"/>
<accession>A0AA48H449</accession>
<evidence type="ECO:0008006" key="3">
    <source>
        <dbReference type="Google" id="ProtNLM"/>
    </source>
</evidence>
<evidence type="ECO:0000313" key="2">
    <source>
        <dbReference type="Proteomes" id="UP001337723"/>
    </source>
</evidence>
<dbReference type="EMBL" id="AP027266">
    <property type="protein sequence ID" value="BDW85007.1"/>
    <property type="molecule type" value="Genomic_DNA"/>
</dbReference>
<name>A0AA48H449_9RHOB</name>
<dbReference type="KEGG" id="rmai:MACH21_11840"/>